<dbReference type="PIRSF" id="PIRSF006470">
    <property type="entry name" value="DctB"/>
    <property type="match status" value="1"/>
</dbReference>
<organism evidence="3 4">
    <name type="scientific">Bordetella genomosp. 7</name>
    <dbReference type="NCBI Taxonomy" id="1416805"/>
    <lineage>
        <taxon>Bacteria</taxon>
        <taxon>Pseudomonadati</taxon>
        <taxon>Pseudomonadota</taxon>
        <taxon>Betaproteobacteria</taxon>
        <taxon>Burkholderiales</taxon>
        <taxon>Alcaligenaceae</taxon>
        <taxon>Bordetella</taxon>
    </lineage>
</organism>
<sequence>MLKTPLIRAAALALLCAALGGAHAQSPQVIKLGWPTSDSATDPLAMSARAFKEALERQSGGTMQVQLYPNRQLGDDKQLVEGTRFGTVDAAVVTNAVTAQTEPAFGVLDLPFLFENEAHVHKVLDGAVGDELAKRMAAKGVVVLGYFEGGFRSMINNTRPVSQPADLQGVKVRVMQNPIYIDLVNSLGGAAVPMAWGETITAIQQGTIDGLELPVALIEPLKVSEFAKYLSLTNHTFTAYELLMNKRLLDKMTPQQQEWVRAAAKEAVREQRQAMAGQTPKALASLQKTSMQVNPIAEVASFRSAVAPIYDKARKAGQGDLIDAILAAAPGAK</sequence>
<protein>
    <submittedName>
        <fullName evidence="3">Transporter</fullName>
    </submittedName>
</protein>
<dbReference type="Pfam" id="PF03480">
    <property type="entry name" value="DctP"/>
    <property type="match status" value="1"/>
</dbReference>
<dbReference type="AlphaFoldDB" id="A0A261QUE9"/>
<dbReference type="GO" id="GO:0055085">
    <property type="term" value="P:transmembrane transport"/>
    <property type="evidence" value="ECO:0007669"/>
    <property type="project" value="InterPro"/>
</dbReference>
<dbReference type="InterPro" id="IPR038404">
    <property type="entry name" value="TRAP_DctP_sf"/>
</dbReference>
<dbReference type="GO" id="GO:0030288">
    <property type="term" value="C:outer membrane-bounded periplasmic space"/>
    <property type="evidence" value="ECO:0007669"/>
    <property type="project" value="InterPro"/>
</dbReference>
<gene>
    <name evidence="3" type="ORF">CAL19_16985</name>
</gene>
<proteinExistence type="predicted"/>
<dbReference type="RefSeq" id="WP_094797486.1">
    <property type="nucleotide sequence ID" value="NZ_NEVI01000022.1"/>
</dbReference>
<accession>A0A261QUE9</accession>
<reference evidence="4" key="1">
    <citation type="submission" date="2017-05" db="EMBL/GenBank/DDBJ databases">
        <title>Complete and WGS of Bordetella genogroups.</title>
        <authorList>
            <person name="Spilker T."/>
            <person name="Lipuma J."/>
        </authorList>
    </citation>
    <scope>NUCLEOTIDE SEQUENCE [LARGE SCALE GENOMIC DNA]</scope>
    <source>
        <strain evidence="4">AU18089</strain>
    </source>
</reference>
<evidence type="ECO:0000313" key="3">
    <source>
        <dbReference type="EMBL" id="OZI16384.1"/>
    </source>
</evidence>
<dbReference type="OrthoDB" id="9794826at2"/>
<comment type="caution">
    <text evidence="3">The sequence shown here is derived from an EMBL/GenBank/DDBJ whole genome shotgun (WGS) entry which is preliminary data.</text>
</comment>
<dbReference type="NCBIfam" id="TIGR00787">
    <property type="entry name" value="dctP"/>
    <property type="match status" value="1"/>
</dbReference>
<dbReference type="Proteomes" id="UP000216947">
    <property type="component" value="Unassembled WGS sequence"/>
</dbReference>
<name>A0A261QUE9_9BORD</name>
<dbReference type="EMBL" id="NEVK01000008">
    <property type="protein sequence ID" value="OZI16384.1"/>
    <property type="molecule type" value="Genomic_DNA"/>
</dbReference>
<feature type="signal peptide" evidence="2">
    <location>
        <begin position="1"/>
        <end position="24"/>
    </location>
</feature>
<dbReference type="InterPro" id="IPR018389">
    <property type="entry name" value="DctP_fam"/>
</dbReference>
<dbReference type="NCBIfam" id="NF037995">
    <property type="entry name" value="TRAP_S1"/>
    <property type="match status" value="1"/>
</dbReference>
<dbReference type="PANTHER" id="PTHR33376">
    <property type="match status" value="1"/>
</dbReference>
<evidence type="ECO:0000313" key="4">
    <source>
        <dbReference type="Proteomes" id="UP000216947"/>
    </source>
</evidence>
<dbReference type="Gene3D" id="3.40.190.170">
    <property type="entry name" value="Bacterial extracellular solute-binding protein, family 7"/>
    <property type="match status" value="1"/>
</dbReference>
<dbReference type="GO" id="GO:0030246">
    <property type="term" value="F:carbohydrate binding"/>
    <property type="evidence" value="ECO:0007669"/>
    <property type="project" value="TreeGrafter"/>
</dbReference>
<evidence type="ECO:0000256" key="2">
    <source>
        <dbReference type="SAM" id="SignalP"/>
    </source>
</evidence>
<keyword evidence="1 2" id="KW-0732">Signal</keyword>
<dbReference type="InterPro" id="IPR004682">
    <property type="entry name" value="TRAP_DctP"/>
</dbReference>
<keyword evidence="4" id="KW-1185">Reference proteome</keyword>
<dbReference type="CDD" id="cd13603">
    <property type="entry name" value="PBP2_TRAP_Siap_TeaA_like"/>
    <property type="match status" value="1"/>
</dbReference>
<evidence type="ECO:0000256" key="1">
    <source>
        <dbReference type="ARBA" id="ARBA00022729"/>
    </source>
</evidence>
<dbReference type="PANTHER" id="PTHR33376:SF2">
    <property type="entry name" value="DICARBOXYLATE-BINDING PERIPLASMIC PROTEIN"/>
    <property type="match status" value="1"/>
</dbReference>
<feature type="chain" id="PRO_5013328880" evidence="2">
    <location>
        <begin position="25"/>
        <end position="333"/>
    </location>
</feature>